<evidence type="ECO:0008006" key="3">
    <source>
        <dbReference type="Google" id="ProtNLM"/>
    </source>
</evidence>
<evidence type="ECO:0000313" key="1">
    <source>
        <dbReference type="EMBL" id="GAA0512510.1"/>
    </source>
</evidence>
<dbReference type="Proteomes" id="UP001500220">
    <property type="component" value="Unassembled WGS sequence"/>
</dbReference>
<name>A0ABN1C609_9PSEU</name>
<reference evidence="1 2" key="1">
    <citation type="journal article" date="2019" name="Int. J. Syst. Evol. Microbiol.">
        <title>The Global Catalogue of Microorganisms (GCM) 10K type strain sequencing project: providing services to taxonomists for standard genome sequencing and annotation.</title>
        <authorList>
            <consortium name="The Broad Institute Genomics Platform"/>
            <consortium name="The Broad Institute Genome Sequencing Center for Infectious Disease"/>
            <person name="Wu L."/>
            <person name="Ma J."/>
        </authorList>
    </citation>
    <scope>NUCLEOTIDE SEQUENCE [LARGE SCALE GENOMIC DNA]</scope>
    <source>
        <strain evidence="1 2">JCM 10664</strain>
    </source>
</reference>
<keyword evidence="2" id="KW-1185">Reference proteome</keyword>
<dbReference type="EMBL" id="BAAAHC010000005">
    <property type="protein sequence ID" value="GAA0512510.1"/>
    <property type="molecule type" value="Genomic_DNA"/>
</dbReference>
<organism evidence="1 2">
    <name type="scientific">Saccharopolyspora thermophila</name>
    <dbReference type="NCBI Taxonomy" id="89367"/>
    <lineage>
        <taxon>Bacteria</taxon>
        <taxon>Bacillati</taxon>
        <taxon>Actinomycetota</taxon>
        <taxon>Actinomycetes</taxon>
        <taxon>Pseudonocardiales</taxon>
        <taxon>Pseudonocardiaceae</taxon>
        <taxon>Saccharopolyspora</taxon>
    </lineage>
</organism>
<dbReference type="RefSeq" id="WP_346072474.1">
    <property type="nucleotide sequence ID" value="NZ_BAAAHC010000005.1"/>
</dbReference>
<evidence type="ECO:0000313" key="2">
    <source>
        <dbReference type="Proteomes" id="UP001500220"/>
    </source>
</evidence>
<sequence>MTDNITALTPDEVRTIGKAVADLASDVDGFAQLNDIQVKPGDFPVGEWLRDLVAQRRDLLHKHCVELQNTLRELGLQLQTSATKLQETDQDNGRNVSQAAG</sequence>
<accession>A0ABN1C609</accession>
<gene>
    <name evidence="1" type="ORF">GCM10009545_13160</name>
</gene>
<protein>
    <recommendedName>
        <fullName evidence="3">Excreted virulence factor EspC, type VII ESX diderm</fullName>
    </recommendedName>
</protein>
<comment type="caution">
    <text evidence="1">The sequence shown here is derived from an EMBL/GenBank/DDBJ whole genome shotgun (WGS) entry which is preliminary data.</text>
</comment>
<proteinExistence type="predicted"/>